<accession>A0ABN1QHQ7</accession>
<dbReference type="Proteomes" id="UP001500665">
    <property type="component" value="Unassembled WGS sequence"/>
</dbReference>
<dbReference type="Pfam" id="PF18934">
    <property type="entry name" value="DUF5682"/>
    <property type="match status" value="1"/>
</dbReference>
<gene>
    <name evidence="1" type="ORF">GCM10009550_13210</name>
</gene>
<dbReference type="RefSeq" id="WP_344237811.1">
    <property type="nucleotide sequence ID" value="NZ_BAAAHH010000003.1"/>
</dbReference>
<proteinExistence type="predicted"/>
<name>A0ABN1QHQ7_9ACTN</name>
<sequence length="734" mass="79280">MTVEVFGIRHHGPGSARALRRALEAYRPDLVLIEGPPEADPLLALAADPAMTPPVALLAYTLTDPHRAAFWPFASFTPEWTALRHAQARRVPVRFIDLPAAHTLAAPPEALATAPTERARVDPLGVLAEVAGYADAERWWDDVVELRGRGDVFGVVAEAMEALREEAGPGGPEREEQREAWMRQAVRRGVREGFERIAVVCGAWHVPALRAKVPASRDAATLKGLPKAKVAMTWVPWTHGRLARESGYGAGVRSPGWYRHLFEAVDRPVERWLTESARLLREEGLAVSSAHVIEAVRLAEALAALRGRPLAGLDELTEATVAVLCEGAELPLELIRRRMVVGEALGSVPESTPMVPLQRDLLAQQKRLRLKPSADPREDALDLRRPVDLERSRLLHRLRVLDVAWGTPAADVSSRSQGTFKEVWALVWHPEFDVRLIEAGAWGTTVHDAATTRIQAEAADAPGLPELTALAERALLAGLDEALPAVMSALADRATADGDTVRLMEALPPLVRALRYGDVRGTPTGPLRTVVDGLVVRVCLGLPRAAASLDDDAARALLERIGTVHETLALLDEPPHTARWLDALAALIDAPAPHGLLEGRLTRLLHDAGRLPDLPARLSRAASPGTPPAHTAAWLEGLLAGNALLLIHDAALLALLDSWHPAVPADAVTAAVPLLRRTFATHTPPERRTLATRLHNLTAPAPPPPEDLDPARAAPAMATVLSFLPLRPAPEEKP</sequence>
<dbReference type="InterPro" id="IPR050458">
    <property type="entry name" value="LolB"/>
</dbReference>
<evidence type="ECO:0000313" key="2">
    <source>
        <dbReference type="Proteomes" id="UP001500665"/>
    </source>
</evidence>
<dbReference type="EMBL" id="BAAAHH010000003">
    <property type="protein sequence ID" value="GAA0942192.1"/>
    <property type="molecule type" value="Genomic_DNA"/>
</dbReference>
<dbReference type="PANTHER" id="PTHR30634">
    <property type="entry name" value="OUTER MEMBRANE LOLAB LIPOPROTEIN INSERTION APPARATUS"/>
    <property type="match status" value="1"/>
</dbReference>
<keyword evidence="2" id="KW-1185">Reference proteome</keyword>
<dbReference type="InterPro" id="IPR043737">
    <property type="entry name" value="DUF5682"/>
</dbReference>
<dbReference type="PANTHER" id="PTHR30634:SF14">
    <property type="match status" value="1"/>
</dbReference>
<organism evidence="1 2">
    <name type="scientific">Actinocorallia libanotica</name>
    <dbReference type="NCBI Taxonomy" id="46162"/>
    <lineage>
        <taxon>Bacteria</taxon>
        <taxon>Bacillati</taxon>
        <taxon>Actinomycetota</taxon>
        <taxon>Actinomycetes</taxon>
        <taxon>Streptosporangiales</taxon>
        <taxon>Thermomonosporaceae</taxon>
        <taxon>Actinocorallia</taxon>
    </lineage>
</organism>
<comment type="caution">
    <text evidence="1">The sequence shown here is derived from an EMBL/GenBank/DDBJ whole genome shotgun (WGS) entry which is preliminary data.</text>
</comment>
<protein>
    <submittedName>
        <fullName evidence="1">DUF5682 family protein</fullName>
    </submittedName>
</protein>
<reference evidence="1 2" key="1">
    <citation type="journal article" date="2019" name="Int. J. Syst. Evol. Microbiol.">
        <title>The Global Catalogue of Microorganisms (GCM) 10K type strain sequencing project: providing services to taxonomists for standard genome sequencing and annotation.</title>
        <authorList>
            <consortium name="The Broad Institute Genomics Platform"/>
            <consortium name="The Broad Institute Genome Sequencing Center for Infectious Disease"/>
            <person name="Wu L."/>
            <person name="Ma J."/>
        </authorList>
    </citation>
    <scope>NUCLEOTIDE SEQUENCE [LARGE SCALE GENOMIC DNA]</scope>
    <source>
        <strain evidence="1 2">JCM 10696</strain>
    </source>
</reference>
<evidence type="ECO:0000313" key="1">
    <source>
        <dbReference type="EMBL" id="GAA0942192.1"/>
    </source>
</evidence>